<feature type="compositionally biased region" description="Low complexity" evidence="1">
    <location>
        <begin position="29"/>
        <end position="40"/>
    </location>
</feature>
<name>A0AAD1W419_PELCU</name>
<evidence type="ECO:0000256" key="1">
    <source>
        <dbReference type="SAM" id="MobiDB-lite"/>
    </source>
</evidence>
<organism evidence="2 3">
    <name type="scientific">Pelobates cultripes</name>
    <name type="common">Western spadefoot toad</name>
    <dbReference type="NCBI Taxonomy" id="61616"/>
    <lineage>
        <taxon>Eukaryota</taxon>
        <taxon>Metazoa</taxon>
        <taxon>Chordata</taxon>
        <taxon>Craniata</taxon>
        <taxon>Vertebrata</taxon>
        <taxon>Euteleostomi</taxon>
        <taxon>Amphibia</taxon>
        <taxon>Batrachia</taxon>
        <taxon>Anura</taxon>
        <taxon>Pelobatoidea</taxon>
        <taxon>Pelobatidae</taxon>
        <taxon>Pelobates</taxon>
    </lineage>
</organism>
<dbReference type="AlphaFoldDB" id="A0AAD1W419"/>
<keyword evidence="3" id="KW-1185">Reference proteome</keyword>
<sequence length="69" mass="7786">MDKFIDKMPSTRSQGKPQRPVKEPHLKEPTLPSTPHLSPTDSETEERPPQALLQATPISRQASERAREV</sequence>
<dbReference type="Proteomes" id="UP001295444">
    <property type="component" value="Chromosome 04"/>
</dbReference>
<gene>
    <name evidence="2" type="ORF">PECUL_23A023619</name>
</gene>
<protein>
    <submittedName>
        <fullName evidence="2">Uncharacterized protein</fullName>
    </submittedName>
</protein>
<evidence type="ECO:0000313" key="3">
    <source>
        <dbReference type="Proteomes" id="UP001295444"/>
    </source>
</evidence>
<proteinExistence type="predicted"/>
<evidence type="ECO:0000313" key="2">
    <source>
        <dbReference type="EMBL" id="CAH2283234.1"/>
    </source>
</evidence>
<reference evidence="2" key="1">
    <citation type="submission" date="2022-03" db="EMBL/GenBank/DDBJ databases">
        <authorList>
            <person name="Alioto T."/>
            <person name="Alioto T."/>
            <person name="Gomez Garrido J."/>
        </authorList>
    </citation>
    <scope>NUCLEOTIDE SEQUENCE</scope>
</reference>
<feature type="region of interest" description="Disordered" evidence="1">
    <location>
        <begin position="1"/>
        <end position="69"/>
    </location>
</feature>
<accession>A0AAD1W419</accession>
<dbReference type="EMBL" id="OW240915">
    <property type="protein sequence ID" value="CAH2283234.1"/>
    <property type="molecule type" value="Genomic_DNA"/>
</dbReference>